<protein>
    <recommendedName>
        <fullName evidence="3">Nucleoid-associated protein</fullName>
    </recommendedName>
</protein>
<dbReference type="eggNOG" id="COG0718">
    <property type="taxonomic scope" value="Bacteria"/>
</dbReference>
<gene>
    <name evidence="1" type="ordered locus">ATP_00044</name>
</gene>
<organism evidence="2">
    <name type="scientific">Phytoplasma mali (strain AT)</name>
    <dbReference type="NCBI Taxonomy" id="482235"/>
    <lineage>
        <taxon>Bacteria</taxon>
        <taxon>Bacillati</taxon>
        <taxon>Mycoplasmatota</taxon>
        <taxon>Mollicutes</taxon>
        <taxon>Acholeplasmatales</taxon>
        <taxon>Acholeplasmataceae</taxon>
        <taxon>Candidatus Phytoplasma</taxon>
        <taxon>16SrX (Apple proliferation group)</taxon>
    </lineage>
</organism>
<dbReference type="PIRSF" id="PIRSF004555">
    <property type="entry name" value="UCP004555"/>
    <property type="match status" value="1"/>
</dbReference>
<dbReference type="Gene3D" id="3.30.1310.10">
    <property type="entry name" value="Nucleoid-associated protein YbaB-like domain"/>
    <property type="match status" value="1"/>
</dbReference>
<evidence type="ECO:0000313" key="2">
    <source>
        <dbReference type="Proteomes" id="UP000002020"/>
    </source>
</evidence>
<proteinExistence type="predicted"/>
<dbReference type="InterPro" id="IPR036894">
    <property type="entry name" value="YbaB-like_sf"/>
</dbReference>
<dbReference type="HOGENOM" id="CLU_140930_1_3_14"/>
<evidence type="ECO:0008006" key="3">
    <source>
        <dbReference type="Google" id="ProtNLM"/>
    </source>
</evidence>
<dbReference type="InterPro" id="IPR004401">
    <property type="entry name" value="YbaB/EbfC"/>
</dbReference>
<dbReference type="EMBL" id="CU469464">
    <property type="protein sequence ID" value="CAP18231.1"/>
    <property type="molecule type" value="Genomic_DNA"/>
</dbReference>
<accession>B3R067</accession>
<dbReference type="Proteomes" id="UP000002020">
    <property type="component" value="Chromosome"/>
</dbReference>
<sequence length="94" mass="10867">MSTDTNFIKKILKFQMEIDNVRSKLEKKEFHSEIGDIIIVLQGTRKVIDVQIVSPMILKDKDLLQENILLAFNDALEKIDIDFKKMINKITGGF</sequence>
<dbReference type="GO" id="GO:0003677">
    <property type="term" value="F:DNA binding"/>
    <property type="evidence" value="ECO:0007669"/>
    <property type="project" value="InterPro"/>
</dbReference>
<dbReference type="SUPFAM" id="SSF82607">
    <property type="entry name" value="YbaB-like"/>
    <property type="match status" value="1"/>
</dbReference>
<dbReference type="Pfam" id="PF02575">
    <property type="entry name" value="YbaB_DNA_bd"/>
    <property type="match status" value="1"/>
</dbReference>
<dbReference type="KEGG" id="pml:ATP_00044"/>
<dbReference type="STRING" id="37692.ATP_00044"/>
<reference evidence="1 2" key="1">
    <citation type="journal article" date="2008" name="BMC Genomics">
        <title>The linear chromosome of the plant-pathogenic mycoplasma 'Candidatus Phytoplasma mali'.</title>
        <authorList>
            <person name="Kube M."/>
            <person name="Schneider B."/>
            <person name="Kuhl H."/>
            <person name="Dandekar T."/>
            <person name="Heitmann K."/>
            <person name="Migdoll A.M."/>
            <person name="Reinhardt R."/>
            <person name="Seemueller E."/>
        </authorList>
    </citation>
    <scope>NUCLEOTIDE SEQUENCE [LARGE SCALE GENOMIC DNA]</scope>
    <source>
        <strain evidence="1 2">AT</strain>
    </source>
</reference>
<evidence type="ECO:0000313" key="1">
    <source>
        <dbReference type="EMBL" id="CAP18231.1"/>
    </source>
</evidence>
<dbReference type="AlphaFoldDB" id="B3R067"/>
<keyword evidence="2" id="KW-1185">Reference proteome</keyword>
<name>B3R067_PHYMT</name>